<proteinExistence type="inferred from homology"/>
<evidence type="ECO:0000256" key="2">
    <source>
        <dbReference type="ARBA" id="ARBA00022763"/>
    </source>
</evidence>
<dbReference type="GO" id="GO:0016887">
    <property type="term" value="F:ATP hydrolysis activity"/>
    <property type="evidence" value="ECO:0007669"/>
    <property type="project" value="InterPro"/>
</dbReference>
<dbReference type="Pfam" id="PF01119">
    <property type="entry name" value="DNA_mis_repair"/>
    <property type="match status" value="1"/>
</dbReference>
<dbReference type="KEGG" id="mhd:Marky_1488"/>
<dbReference type="PROSITE" id="PS00058">
    <property type="entry name" value="DNA_MISMATCH_REPAIR_1"/>
    <property type="match status" value="1"/>
</dbReference>
<accession>F2NPE2</accession>
<dbReference type="InterPro" id="IPR042120">
    <property type="entry name" value="MutL_C_dimsub"/>
</dbReference>
<dbReference type="Gene3D" id="3.30.230.10">
    <property type="match status" value="1"/>
</dbReference>
<dbReference type="SUPFAM" id="SSF55874">
    <property type="entry name" value="ATPase domain of HSP90 chaperone/DNA topoisomerase II/histidine kinase"/>
    <property type="match status" value="1"/>
</dbReference>
<keyword evidence="2 4" id="KW-0227">DNA damage</keyword>
<dbReference type="InterPro" id="IPR014721">
    <property type="entry name" value="Ribsml_uS5_D2-typ_fold_subgr"/>
</dbReference>
<name>F2NPE2_MARHT</name>
<dbReference type="RefSeq" id="WP_013704270.1">
    <property type="nucleotide sequence ID" value="NC_015387.1"/>
</dbReference>
<dbReference type="SUPFAM" id="SSF118116">
    <property type="entry name" value="DNA mismatch repair protein MutL"/>
    <property type="match status" value="1"/>
</dbReference>
<evidence type="ECO:0000313" key="8">
    <source>
        <dbReference type="Proteomes" id="UP000007030"/>
    </source>
</evidence>
<sequence>MIRRLPPELVREIAAGEVVTAPVDVVKELVENALDAGATRIEVELWAGGIEKIVVTDNGAGIPKAELPLALERHATSKLEDLSRIRTLGFRGEGLFAIRASARLRLTSRPADQLGGATVEAEGEAVTLVEHPAPPGTRVEVTRLFAHLPARRAALESPAAEGKKIVAYLTRVLLHRPYLRLRLAMDGEEKWVFAGGEALEAARFIWGPVTANRLLPVRMVQEGLRLEGLISRPELVRPRRDRLHLAVNGRPVEWPEGLLRAVVRAYRELLPAGQYPVGVLNLELPPEAVLVNTTPAKDRVRLLEPERVAEFVERAVSETLAAHPLARPLPELRPVEGVRPARGHRFPRLRYLGRFRDLYLIAEAEDELWVVDQHAAHERILFEELCRRYREEPPVELAHPELVPLTPEEEARYAERSAELTRAGLVLEPFGSRRYRVRSVPAFLAAHPELVAEVVKGALGPAGFEKAWRAVLGRLACLPAIRAGHPLAQASAQALLDQLAACETPWVCPHGRPTALVLSELELARRFGRRGQRAVPFREVEEEA</sequence>
<dbReference type="GO" id="GO:0032300">
    <property type="term" value="C:mismatch repair complex"/>
    <property type="evidence" value="ECO:0007669"/>
    <property type="project" value="InterPro"/>
</dbReference>
<dbReference type="InterPro" id="IPR038973">
    <property type="entry name" value="MutL/Mlh/Pms-like"/>
</dbReference>
<dbReference type="InterPro" id="IPR020667">
    <property type="entry name" value="DNA_mismatch_repair_MutL"/>
</dbReference>
<evidence type="ECO:0000256" key="1">
    <source>
        <dbReference type="ARBA" id="ARBA00006082"/>
    </source>
</evidence>
<dbReference type="AlphaFoldDB" id="F2NPE2"/>
<keyword evidence="3 4" id="KW-0234">DNA repair</keyword>
<dbReference type="InterPro" id="IPR037198">
    <property type="entry name" value="MutL_C_sf"/>
</dbReference>
<dbReference type="InterPro" id="IPR002099">
    <property type="entry name" value="MutL/Mlh/PMS"/>
</dbReference>
<evidence type="ECO:0000256" key="4">
    <source>
        <dbReference type="HAMAP-Rule" id="MF_00149"/>
    </source>
</evidence>
<dbReference type="CDD" id="cd00782">
    <property type="entry name" value="MutL_Trans"/>
    <property type="match status" value="1"/>
</dbReference>
<dbReference type="HAMAP" id="MF_00149">
    <property type="entry name" value="DNA_mis_repair"/>
    <property type="match status" value="1"/>
</dbReference>
<dbReference type="Gene3D" id="3.30.565.10">
    <property type="entry name" value="Histidine kinase-like ATPase, C-terminal domain"/>
    <property type="match status" value="1"/>
</dbReference>
<dbReference type="NCBIfam" id="TIGR00585">
    <property type="entry name" value="mutl"/>
    <property type="match status" value="1"/>
</dbReference>
<comment type="function">
    <text evidence="4">This protein is involved in the repair of mismatches in DNA. It is required for dam-dependent methyl-directed DNA mismatch repair. May act as a 'molecular matchmaker', a protein that promotes the formation of a stable complex between two or more DNA-binding proteins in an ATP-dependent manner without itself being part of a final effector complex.</text>
</comment>
<dbReference type="GO" id="GO:0005524">
    <property type="term" value="F:ATP binding"/>
    <property type="evidence" value="ECO:0007669"/>
    <property type="project" value="InterPro"/>
</dbReference>
<dbReference type="GO" id="GO:0006298">
    <property type="term" value="P:mismatch repair"/>
    <property type="evidence" value="ECO:0007669"/>
    <property type="project" value="UniProtKB-UniRule"/>
</dbReference>
<dbReference type="InterPro" id="IPR020568">
    <property type="entry name" value="Ribosomal_Su5_D2-typ_SF"/>
</dbReference>
<keyword evidence="8" id="KW-1185">Reference proteome</keyword>
<dbReference type="Gene3D" id="3.30.1540.20">
    <property type="entry name" value="MutL, C-terminal domain, dimerisation subdomain"/>
    <property type="match status" value="1"/>
</dbReference>
<dbReference type="InterPro" id="IPR014762">
    <property type="entry name" value="DNA_mismatch_repair_CS"/>
</dbReference>
<dbReference type="InterPro" id="IPR014790">
    <property type="entry name" value="MutL_C"/>
</dbReference>
<comment type="similarity">
    <text evidence="1 4">Belongs to the DNA mismatch repair MutL/HexB family.</text>
</comment>
<dbReference type="HOGENOM" id="CLU_004131_4_1_0"/>
<dbReference type="InterPro" id="IPR036890">
    <property type="entry name" value="HATPase_C_sf"/>
</dbReference>
<dbReference type="InterPro" id="IPR013507">
    <property type="entry name" value="DNA_mismatch_S5_2-like"/>
</dbReference>
<dbReference type="SUPFAM" id="SSF54211">
    <property type="entry name" value="Ribosomal protein S5 domain 2-like"/>
    <property type="match status" value="1"/>
</dbReference>
<evidence type="ECO:0000313" key="7">
    <source>
        <dbReference type="EMBL" id="AEB12223.1"/>
    </source>
</evidence>
<evidence type="ECO:0000259" key="6">
    <source>
        <dbReference type="SMART" id="SM01340"/>
    </source>
</evidence>
<dbReference type="SMART" id="SM00853">
    <property type="entry name" value="MutL_C"/>
    <property type="match status" value="1"/>
</dbReference>
<dbReference type="CDD" id="cd16926">
    <property type="entry name" value="HATPase_MutL-MLH-PMS-like"/>
    <property type="match status" value="1"/>
</dbReference>
<evidence type="ECO:0000256" key="3">
    <source>
        <dbReference type="ARBA" id="ARBA00023204"/>
    </source>
</evidence>
<reference evidence="7 8" key="1">
    <citation type="journal article" date="2012" name="Stand. Genomic Sci.">
        <title>Complete genome sequence of the aerobic, heterotroph Marinithermus hydrothermalis type strain (T1(T)) from a deep-sea hydrothermal vent chimney.</title>
        <authorList>
            <person name="Copeland A."/>
            <person name="Gu W."/>
            <person name="Yasawong M."/>
            <person name="Lapidus A."/>
            <person name="Lucas S."/>
            <person name="Deshpande S."/>
            <person name="Pagani I."/>
            <person name="Tapia R."/>
            <person name="Cheng J.F."/>
            <person name="Goodwin L.A."/>
            <person name="Pitluck S."/>
            <person name="Liolios K."/>
            <person name="Ivanova N."/>
            <person name="Mavromatis K."/>
            <person name="Mikhailova N."/>
            <person name="Pati A."/>
            <person name="Chen A."/>
            <person name="Palaniappan K."/>
            <person name="Land M."/>
            <person name="Pan C."/>
            <person name="Brambilla E.M."/>
            <person name="Rohde M."/>
            <person name="Tindall B.J."/>
            <person name="Sikorski J."/>
            <person name="Goker M."/>
            <person name="Detter J.C."/>
            <person name="Bristow J."/>
            <person name="Eisen J.A."/>
            <person name="Markowitz V."/>
            <person name="Hugenholtz P."/>
            <person name="Kyrpides N.C."/>
            <person name="Klenk H.P."/>
            <person name="Woyke T."/>
        </authorList>
    </citation>
    <scope>NUCLEOTIDE SEQUENCE [LARGE SCALE GENOMIC DNA]</scope>
    <source>
        <strain evidence="8">DSM 14884 / JCM 11576 / T1</strain>
    </source>
</reference>
<organism evidence="7 8">
    <name type="scientific">Marinithermus hydrothermalis (strain DSM 14884 / JCM 11576 / T1)</name>
    <dbReference type="NCBI Taxonomy" id="869210"/>
    <lineage>
        <taxon>Bacteria</taxon>
        <taxon>Thermotogati</taxon>
        <taxon>Deinococcota</taxon>
        <taxon>Deinococci</taxon>
        <taxon>Thermales</taxon>
        <taxon>Thermaceae</taxon>
        <taxon>Marinithermus</taxon>
    </lineage>
</organism>
<dbReference type="InterPro" id="IPR042121">
    <property type="entry name" value="MutL_C_regsub"/>
</dbReference>
<dbReference type="eggNOG" id="COG0323">
    <property type="taxonomic scope" value="Bacteria"/>
</dbReference>
<dbReference type="STRING" id="869210.Marky_1488"/>
<dbReference type="Proteomes" id="UP000007030">
    <property type="component" value="Chromosome"/>
</dbReference>
<dbReference type="PANTHER" id="PTHR10073:SF12">
    <property type="entry name" value="DNA MISMATCH REPAIR PROTEIN MLH1"/>
    <property type="match status" value="1"/>
</dbReference>
<dbReference type="GO" id="GO:0140664">
    <property type="term" value="F:ATP-dependent DNA damage sensor activity"/>
    <property type="evidence" value="ECO:0007669"/>
    <property type="project" value="InterPro"/>
</dbReference>
<dbReference type="SMART" id="SM01340">
    <property type="entry name" value="DNA_mis_repair"/>
    <property type="match status" value="1"/>
</dbReference>
<evidence type="ECO:0000259" key="5">
    <source>
        <dbReference type="SMART" id="SM00853"/>
    </source>
</evidence>
<dbReference type="FunFam" id="3.30.565.10:FF:000003">
    <property type="entry name" value="DNA mismatch repair endonuclease MutL"/>
    <property type="match status" value="1"/>
</dbReference>
<protein>
    <recommendedName>
        <fullName evidence="4">DNA mismatch repair protein MutL</fullName>
    </recommendedName>
</protein>
<dbReference type="PANTHER" id="PTHR10073">
    <property type="entry name" value="DNA MISMATCH REPAIR PROTEIN MLH, PMS, MUTL"/>
    <property type="match status" value="1"/>
</dbReference>
<feature type="domain" description="MutL C-terminal dimerisation" evidence="5">
    <location>
        <begin position="351"/>
        <end position="487"/>
    </location>
</feature>
<dbReference type="Pfam" id="PF13589">
    <property type="entry name" value="HATPase_c_3"/>
    <property type="match status" value="1"/>
</dbReference>
<dbReference type="EMBL" id="CP002630">
    <property type="protein sequence ID" value="AEB12223.1"/>
    <property type="molecule type" value="Genomic_DNA"/>
</dbReference>
<gene>
    <name evidence="4" type="primary">mutL</name>
    <name evidence="7" type="ordered locus">Marky_1488</name>
</gene>
<dbReference type="GO" id="GO:0030983">
    <property type="term" value="F:mismatched DNA binding"/>
    <property type="evidence" value="ECO:0007669"/>
    <property type="project" value="InterPro"/>
</dbReference>
<dbReference type="Pfam" id="PF08676">
    <property type="entry name" value="MutL_C"/>
    <property type="match status" value="1"/>
</dbReference>
<dbReference type="Gene3D" id="3.30.1370.100">
    <property type="entry name" value="MutL, C-terminal domain, regulatory subdomain"/>
    <property type="match status" value="1"/>
</dbReference>
<feature type="domain" description="DNA mismatch repair protein S5" evidence="6">
    <location>
        <begin position="202"/>
        <end position="321"/>
    </location>
</feature>
<dbReference type="OrthoDB" id="9763467at2"/>